<reference evidence="1 2" key="2">
    <citation type="journal article" date="2020" name="Microbiol. Resour. Announc.">
        <title>Antarctic desert soil bacteria exhibit high novel natural product potential, evaluated through long-read genome sequencing and comparative genomics.</title>
        <authorList>
            <person name="Benaud N."/>
            <person name="Edwards R.J."/>
            <person name="Amos T.G."/>
            <person name="D'Agostino P.M."/>
            <person name="Gutierrez-Chavez C."/>
            <person name="Montgomery K."/>
            <person name="Nicetic I."/>
            <person name="Ferrari B.C."/>
        </authorList>
    </citation>
    <scope>NUCLEOTIDE SEQUENCE [LARGE SCALE GENOMIC DNA]</scope>
    <source>
        <strain evidence="1 2">SPB151</strain>
    </source>
</reference>
<gene>
    <name evidence="1" type="ORF">F1D05_09650</name>
</gene>
<dbReference type="Proteomes" id="UP000515563">
    <property type="component" value="Chromosome"/>
</dbReference>
<dbReference type="EMBL" id="CP043661">
    <property type="protein sequence ID" value="QNE18104.1"/>
    <property type="molecule type" value="Genomic_DNA"/>
</dbReference>
<name>A0A7G6WVT9_9ACTN</name>
<evidence type="ECO:0000313" key="1">
    <source>
        <dbReference type="EMBL" id="QNE18104.1"/>
    </source>
</evidence>
<dbReference type="AlphaFoldDB" id="A0A7G6WVT9"/>
<dbReference type="RefSeq" id="WP_185446985.1">
    <property type="nucleotide sequence ID" value="NZ_CP043661.1"/>
</dbReference>
<accession>A0A7G6WVT9</accession>
<sequence>MTAIDTHSGPDELIERPPATYDLIICCDDQILFRDHYETREKRLSQCVGILTGSDLLTTTITAERASLIHERRDVHATQGSDNPDLVVKEIAELCHRWGVQIYAGTTSKRNRDTAGSEPGAVPGVLYSVITEYGPGQIAAEHFPDRESRIAGLVDRAEQFFATPGQIPDFVLSDEKRLAALVATFLMPAAISLTESVLDESDGVYRPTGIASPLGEISSPNNRAG</sequence>
<organism evidence="1 2">
    <name type="scientific">Kribbella qitaiheensis</name>
    <dbReference type="NCBI Taxonomy" id="1544730"/>
    <lineage>
        <taxon>Bacteria</taxon>
        <taxon>Bacillati</taxon>
        <taxon>Actinomycetota</taxon>
        <taxon>Actinomycetes</taxon>
        <taxon>Propionibacteriales</taxon>
        <taxon>Kribbellaceae</taxon>
        <taxon>Kribbella</taxon>
    </lineage>
</organism>
<reference evidence="2" key="1">
    <citation type="submission" date="2019-09" db="EMBL/GenBank/DDBJ databases">
        <title>Antimicrobial potential of Antarctic Bacteria.</title>
        <authorList>
            <person name="Benaud N."/>
            <person name="Edwards R.J."/>
            <person name="Ferrari B.C."/>
        </authorList>
    </citation>
    <scope>NUCLEOTIDE SEQUENCE [LARGE SCALE GENOMIC DNA]</scope>
    <source>
        <strain evidence="2">SPB151</strain>
    </source>
</reference>
<dbReference type="KEGG" id="kqi:F1D05_09650"/>
<protein>
    <submittedName>
        <fullName evidence="1">Uncharacterized protein</fullName>
    </submittedName>
</protein>
<evidence type="ECO:0000313" key="2">
    <source>
        <dbReference type="Proteomes" id="UP000515563"/>
    </source>
</evidence>
<proteinExistence type="predicted"/>
<keyword evidence="2" id="KW-1185">Reference proteome</keyword>